<feature type="region of interest" description="Disordered" evidence="1">
    <location>
        <begin position="594"/>
        <end position="617"/>
    </location>
</feature>
<feature type="compositionally biased region" description="Basic residues" evidence="1">
    <location>
        <begin position="514"/>
        <end position="526"/>
    </location>
</feature>
<feature type="compositionally biased region" description="Polar residues" evidence="1">
    <location>
        <begin position="553"/>
        <end position="569"/>
    </location>
</feature>
<feature type="compositionally biased region" description="Basic and acidic residues" evidence="1">
    <location>
        <begin position="503"/>
        <end position="513"/>
    </location>
</feature>
<reference evidence="2 3" key="1">
    <citation type="submission" date="2020-02" db="EMBL/GenBank/DDBJ databases">
        <authorList>
            <person name="Ferguson B K."/>
        </authorList>
    </citation>
    <scope>NUCLEOTIDE SEQUENCE [LARGE SCALE GENOMIC DNA]</scope>
</reference>
<dbReference type="EMBL" id="CADCXU010028217">
    <property type="protein sequence ID" value="CAB0014818.1"/>
    <property type="molecule type" value="Genomic_DNA"/>
</dbReference>
<evidence type="ECO:0000313" key="2">
    <source>
        <dbReference type="EMBL" id="CAB0014818.1"/>
    </source>
</evidence>
<protein>
    <submittedName>
        <fullName evidence="2">Uncharacterized protein</fullName>
    </submittedName>
</protein>
<feature type="region of interest" description="Disordered" evidence="1">
    <location>
        <begin position="262"/>
        <end position="282"/>
    </location>
</feature>
<feature type="compositionally biased region" description="Basic and acidic residues" evidence="1">
    <location>
        <begin position="268"/>
        <end position="278"/>
    </location>
</feature>
<gene>
    <name evidence="2" type="ORF">NTEN_LOCUS19225</name>
</gene>
<name>A0A6H5HF83_9HEMI</name>
<organism evidence="2 3">
    <name type="scientific">Nesidiocoris tenuis</name>
    <dbReference type="NCBI Taxonomy" id="355587"/>
    <lineage>
        <taxon>Eukaryota</taxon>
        <taxon>Metazoa</taxon>
        <taxon>Ecdysozoa</taxon>
        <taxon>Arthropoda</taxon>
        <taxon>Hexapoda</taxon>
        <taxon>Insecta</taxon>
        <taxon>Pterygota</taxon>
        <taxon>Neoptera</taxon>
        <taxon>Paraneoptera</taxon>
        <taxon>Hemiptera</taxon>
        <taxon>Heteroptera</taxon>
        <taxon>Panheteroptera</taxon>
        <taxon>Cimicomorpha</taxon>
        <taxon>Miridae</taxon>
        <taxon>Dicyphina</taxon>
        <taxon>Nesidiocoris</taxon>
    </lineage>
</organism>
<accession>A0A6H5HF83</accession>
<sequence length="617" mass="70201">MKRADSNMRGNWVNPKRRLDPVGSHVNEIANWDIRYPIFNASSQIAGSEDDICRHGPETGALGSIGCADVSSCCAISVPRVSKKLNETNISPECPLNFKNGIWRRDSHPEWPKLTGLETAQREIGLHATVEESTSSRKTTSSVNSPRLKMYLMYKKCSFSISIVLLRVSIHQLDVLTPPKTHHFFRLIAFEKKKTFTLLSSNITMRTGPGACLTRHLIPDSANSRSPRRRTFLTGHSLTIRLFRVECRIRIHFSARRIHMRAQGTDENTAKKTYHDENSAPTPSTGLASVYNKFAAILTILESPWSKNESQVAAAPVKVPDHISISTTHTLTVACAPNRTEEKAGAGLNARSEHRSHYGDNRLEPLGADSRWIFTLARQKWPPSQGESSPWRVKSELWRSGLPLLSRGRLDRWSGIARTGQQISRNQTAYLKGRSQYFHLLCKYGSKKHYSPAMRHLTIMPDPPGGPMSPVRRYYQFAMFTQHGTRGREAHRRRRFNNRFFKSDQNRLCERKTPNNRRRRNPRKSTRVTSSSFEARIHERMGRRRRRRRPSPDHQNLGTPATSSASVFTFSRRAPSGGPVWACVRGRVRIRVRRDRDEDPSRGEPGHGGPHFTCRLL</sequence>
<feature type="compositionally biased region" description="Basic and acidic residues" evidence="1">
    <location>
        <begin position="594"/>
        <end position="605"/>
    </location>
</feature>
<dbReference type="Proteomes" id="UP000479000">
    <property type="component" value="Unassembled WGS sequence"/>
</dbReference>
<evidence type="ECO:0000313" key="3">
    <source>
        <dbReference type="Proteomes" id="UP000479000"/>
    </source>
</evidence>
<dbReference type="AlphaFoldDB" id="A0A6H5HF83"/>
<proteinExistence type="predicted"/>
<evidence type="ECO:0000256" key="1">
    <source>
        <dbReference type="SAM" id="MobiDB-lite"/>
    </source>
</evidence>
<feature type="region of interest" description="Disordered" evidence="1">
    <location>
        <begin position="503"/>
        <end position="571"/>
    </location>
</feature>
<keyword evidence="3" id="KW-1185">Reference proteome</keyword>